<dbReference type="PANTHER" id="PTHR47152:SF2">
    <property type="entry name" value="SLR2084 PROTEIN"/>
    <property type="match status" value="1"/>
</dbReference>
<accession>A0AAW9Q9L9</accession>
<dbReference type="EMBL" id="JAZBJZ010000157">
    <property type="protein sequence ID" value="MEE3719671.1"/>
    <property type="molecule type" value="Genomic_DNA"/>
</dbReference>
<dbReference type="RefSeq" id="WP_330486108.1">
    <property type="nucleotide sequence ID" value="NZ_JAZBJZ010000157.1"/>
</dbReference>
<keyword evidence="3" id="KW-1185">Reference proteome</keyword>
<organism evidence="2 3">
    <name type="scientific">Tumidithrix elongata BACA0141</name>
    <dbReference type="NCBI Taxonomy" id="2716417"/>
    <lineage>
        <taxon>Bacteria</taxon>
        <taxon>Bacillati</taxon>
        <taxon>Cyanobacteriota</taxon>
        <taxon>Cyanophyceae</taxon>
        <taxon>Pseudanabaenales</taxon>
        <taxon>Pseudanabaenaceae</taxon>
        <taxon>Tumidithrix</taxon>
        <taxon>Tumidithrix elongata</taxon>
    </lineage>
</organism>
<sequence>MFTSPVKTSLQSETQTIVLQPVSWQTYRSLLTELGNNRASLISYDRGVLEIVMPSGLHEFFSRLLEAILRVLVEEYNYSLRGYGSMTLDREDLEVGAEPDSCFYIQSFSKLRGVEIDLAIDPPPDLAIEIDLSSGSSRKFSIYARLGVGELWRYTRSRGVTIYQLQNGKYLECESSPTFPPISSLVLTEWLQQADILDDIASIRNVRSWVSANKRLKN</sequence>
<reference evidence="2" key="1">
    <citation type="submission" date="2024-01" db="EMBL/GenBank/DDBJ databases">
        <title>Bank of Algae and Cyanobacteria of the Azores (BACA) strain genomes.</title>
        <authorList>
            <person name="Luz R."/>
            <person name="Cordeiro R."/>
            <person name="Fonseca A."/>
            <person name="Goncalves V."/>
        </authorList>
    </citation>
    <scope>NUCLEOTIDE SEQUENCE</scope>
    <source>
        <strain evidence="2">BACA0141</strain>
    </source>
</reference>
<dbReference type="Gene3D" id="3.90.1570.10">
    <property type="entry name" value="tt1808, chain A"/>
    <property type="match status" value="1"/>
</dbReference>
<dbReference type="Pfam" id="PF05685">
    <property type="entry name" value="Uma2"/>
    <property type="match status" value="1"/>
</dbReference>
<keyword evidence="2" id="KW-0378">Hydrolase</keyword>
<gene>
    <name evidence="2" type="ORF">V2H45_23290</name>
</gene>
<dbReference type="Proteomes" id="UP001333818">
    <property type="component" value="Unassembled WGS sequence"/>
</dbReference>
<dbReference type="GO" id="GO:0004519">
    <property type="term" value="F:endonuclease activity"/>
    <property type="evidence" value="ECO:0007669"/>
    <property type="project" value="UniProtKB-KW"/>
</dbReference>
<comment type="caution">
    <text evidence="2">The sequence shown here is derived from an EMBL/GenBank/DDBJ whole genome shotgun (WGS) entry which is preliminary data.</text>
</comment>
<evidence type="ECO:0000313" key="2">
    <source>
        <dbReference type="EMBL" id="MEE3719671.1"/>
    </source>
</evidence>
<name>A0AAW9Q9L9_9CYAN</name>
<keyword evidence="2" id="KW-0540">Nuclease</keyword>
<dbReference type="InterPro" id="IPR011335">
    <property type="entry name" value="Restrct_endonuc-II-like"/>
</dbReference>
<proteinExistence type="predicted"/>
<dbReference type="InterPro" id="IPR008538">
    <property type="entry name" value="Uma2"/>
</dbReference>
<dbReference type="AlphaFoldDB" id="A0AAW9Q9L9"/>
<evidence type="ECO:0000259" key="1">
    <source>
        <dbReference type="Pfam" id="PF05685"/>
    </source>
</evidence>
<dbReference type="InterPro" id="IPR012296">
    <property type="entry name" value="Nuclease_put_TT1808"/>
</dbReference>
<feature type="domain" description="Putative restriction endonuclease" evidence="1">
    <location>
        <begin position="24"/>
        <end position="187"/>
    </location>
</feature>
<dbReference type="SUPFAM" id="SSF52980">
    <property type="entry name" value="Restriction endonuclease-like"/>
    <property type="match status" value="1"/>
</dbReference>
<keyword evidence="2" id="KW-0255">Endonuclease</keyword>
<protein>
    <submittedName>
        <fullName evidence="2">Uma2 family endonuclease</fullName>
    </submittedName>
</protein>
<evidence type="ECO:0000313" key="3">
    <source>
        <dbReference type="Proteomes" id="UP001333818"/>
    </source>
</evidence>
<dbReference type="PANTHER" id="PTHR47152">
    <property type="entry name" value="SLR2084 PROTEIN-RELATED"/>
    <property type="match status" value="1"/>
</dbReference>
<dbReference type="CDD" id="cd06260">
    <property type="entry name" value="DUF820-like"/>
    <property type="match status" value="1"/>
</dbReference>